<dbReference type="InterPro" id="IPR003953">
    <property type="entry name" value="FAD-dep_OxRdtase_2_FAD-bd"/>
</dbReference>
<dbReference type="GO" id="GO:0016020">
    <property type="term" value="C:membrane"/>
    <property type="evidence" value="ECO:0007669"/>
    <property type="project" value="InterPro"/>
</dbReference>
<dbReference type="InterPro" id="IPR036188">
    <property type="entry name" value="FAD/NAD-bd_sf"/>
</dbReference>
<accession>A0A1B2J209</accession>
<proteinExistence type="predicted"/>
<evidence type="ECO:0000256" key="1">
    <source>
        <dbReference type="ARBA" id="ARBA00013137"/>
    </source>
</evidence>
<evidence type="ECO:0000256" key="5">
    <source>
        <dbReference type="ARBA" id="ARBA00049922"/>
    </source>
</evidence>
<organism evidence="8 9">
    <name type="scientific">Secundilactobacillus paracollinoides</name>
    <dbReference type="NCBI Taxonomy" id="240427"/>
    <lineage>
        <taxon>Bacteria</taxon>
        <taxon>Bacillati</taxon>
        <taxon>Bacillota</taxon>
        <taxon>Bacilli</taxon>
        <taxon>Lactobacillales</taxon>
        <taxon>Lactobacillaceae</taxon>
        <taxon>Secundilactobacillus</taxon>
    </lineage>
</organism>
<feature type="region of interest" description="Disordered" evidence="6">
    <location>
        <begin position="1"/>
        <end position="20"/>
    </location>
</feature>
<keyword evidence="3" id="KW-0285">Flavoprotein</keyword>
<dbReference type="Proteomes" id="UP000093267">
    <property type="component" value="Chromosome"/>
</dbReference>
<gene>
    <name evidence="8" type="ORF">AYR63_15170</name>
</gene>
<evidence type="ECO:0000259" key="7">
    <source>
        <dbReference type="SMART" id="SM00900"/>
    </source>
</evidence>
<dbReference type="KEGG" id="lpd:AYR62_03100"/>
<keyword evidence="9" id="KW-1185">Reference proteome</keyword>
<dbReference type="Pfam" id="PF00890">
    <property type="entry name" value="FAD_binding_2"/>
    <property type="match status" value="1"/>
</dbReference>
<keyword evidence="4" id="KW-0560">Oxidoreductase</keyword>
<evidence type="ECO:0000256" key="2">
    <source>
        <dbReference type="ARBA" id="ARBA00015872"/>
    </source>
</evidence>
<name>A0A1B2J209_9LACO</name>
<dbReference type="STRING" id="240427.AYR62_03100"/>
<dbReference type="EC" id="1.3.99.33" evidence="1"/>
<dbReference type="InterPro" id="IPR007329">
    <property type="entry name" value="FMN-bd"/>
</dbReference>
<dbReference type="RefSeq" id="WP_065903666.1">
    <property type="nucleotide sequence ID" value="NZ_CP014912.1"/>
</dbReference>
<reference evidence="8 9" key="1">
    <citation type="submission" date="2016-03" db="EMBL/GenBank/DDBJ databases">
        <title>Pediococcus and Lactobacillus from brewery environment - whole genome sequencing and assembly.</title>
        <authorList>
            <person name="Behr J."/>
            <person name="Geissler A.J."/>
            <person name="Vogel R.F."/>
        </authorList>
    </citation>
    <scope>NUCLEOTIDE SEQUENCE [LARGE SCALE GENOMIC DNA]</scope>
    <source>
        <strain evidence="8 9">TMW 1.1995</strain>
    </source>
</reference>
<protein>
    <recommendedName>
        <fullName evidence="2">Urocanate reductase</fullName>
        <ecNumber evidence="1">1.3.99.33</ecNumber>
    </recommendedName>
</protein>
<dbReference type="OrthoDB" id="9812295at2"/>
<sequence length="166" mass="17467">MSRLKDGTYQGSGTGNRGEISVSVTVKNDKITNVSIVDQNETDGISTAALKKAPELIMDYQSYSIDAVTGPTVSFQAVQKAVQEALAKAGDNSIFDKPVDLRHTVEDKDDNDYRYLDPETIKFEDSSDVLIIGAGASGLSAAIAAREAGASALVLGNIPPAICCPT</sequence>
<evidence type="ECO:0000313" key="9">
    <source>
        <dbReference type="Proteomes" id="UP000093267"/>
    </source>
</evidence>
<dbReference type="EMBL" id="CP014924">
    <property type="protein sequence ID" value="ANZ68332.1"/>
    <property type="molecule type" value="Genomic_DNA"/>
</dbReference>
<evidence type="ECO:0000256" key="4">
    <source>
        <dbReference type="ARBA" id="ARBA00023002"/>
    </source>
</evidence>
<dbReference type="SMART" id="SM00900">
    <property type="entry name" value="FMN_bind"/>
    <property type="match status" value="1"/>
</dbReference>
<evidence type="ECO:0000256" key="6">
    <source>
        <dbReference type="SAM" id="MobiDB-lite"/>
    </source>
</evidence>
<feature type="domain" description="FMN-binding" evidence="7">
    <location>
        <begin position="15"/>
        <end position="89"/>
    </location>
</feature>
<dbReference type="AlphaFoldDB" id="A0A1B2J209"/>
<evidence type="ECO:0000313" key="8">
    <source>
        <dbReference type="EMBL" id="ANZ68332.1"/>
    </source>
</evidence>
<dbReference type="SUPFAM" id="SSF51905">
    <property type="entry name" value="FAD/NAD(P)-binding domain"/>
    <property type="match status" value="1"/>
</dbReference>
<dbReference type="Pfam" id="PF04205">
    <property type="entry name" value="FMN_bind"/>
    <property type="match status" value="1"/>
</dbReference>
<comment type="catalytic activity">
    <reaction evidence="5">
        <text>dihydrourocanate + A = urocanate + AH2</text>
        <dbReference type="Rhea" id="RHEA:36059"/>
        <dbReference type="ChEBI" id="CHEBI:13193"/>
        <dbReference type="ChEBI" id="CHEBI:17499"/>
        <dbReference type="ChEBI" id="CHEBI:27247"/>
        <dbReference type="ChEBI" id="CHEBI:72991"/>
        <dbReference type="EC" id="1.3.99.33"/>
    </reaction>
</comment>
<dbReference type="Gene3D" id="3.90.1010.20">
    <property type="match status" value="1"/>
</dbReference>
<evidence type="ECO:0000256" key="3">
    <source>
        <dbReference type="ARBA" id="ARBA00022630"/>
    </source>
</evidence>
<dbReference type="GO" id="GO:0010181">
    <property type="term" value="F:FMN binding"/>
    <property type="evidence" value="ECO:0007669"/>
    <property type="project" value="InterPro"/>
</dbReference>
<dbReference type="Gene3D" id="3.50.50.60">
    <property type="entry name" value="FAD/NAD(P)-binding domain"/>
    <property type="match status" value="1"/>
</dbReference>
<dbReference type="GO" id="GO:0016491">
    <property type="term" value="F:oxidoreductase activity"/>
    <property type="evidence" value="ECO:0007669"/>
    <property type="project" value="UniProtKB-KW"/>
</dbReference>